<dbReference type="EMBL" id="AM167904">
    <property type="protein sequence ID" value="CAJ48037.1"/>
    <property type="molecule type" value="Genomic_DNA"/>
</dbReference>
<evidence type="ECO:0000256" key="1">
    <source>
        <dbReference type="ARBA" id="ARBA00022729"/>
    </source>
</evidence>
<dbReference type="InterPro" id="IPR013425">
    <property type="entry name" value="Autotrns_rpt"/>
</dbReference>
<dbReference type="HOGENOM" id="CLU_1036938_0_0_4"/>
<keyword evidence="1" id="KW-0732">Signal</keyword>
<reference evidence="2 3" key="1">
    <citation type="journal article" date="2006" name="J. Bacteriol.">
        <title>Comparison of the genome sequence of the poultry pathogen Bordetella avium with those of B. bronchiseptica, B. pertussis, and B. parapertussis reveals extensive diversity in surface structures associated with host interaction.</title>
        <authorList>
            <person name="Sebaihia M."/>
            <person name="Preston A."/>
            <person name="Maskell D.J."/>
            <person name="Kuzmiak H."/>
            <person name="Connell T.D."/>
            <person name="King N.D."/>
            <person name="Orndorff P.E."/>
            <person name="Miyamoto D.M."/>
            <person name="Thomson N.R."/>
            <person name="Harris D."/>
            <person name="Goble A."/>
            <person name="Lord A."/>
            <person name="Murphy L."/>
            <person name="Quail M.A."/>
            <person name="Rutter S."/>
            <person name="Squares R."/>
            <person name="Squares S."/>
            <person name="Woodward J."/>
            <person name="Parkhill J."/>
            <person name="Temple L.M."/>
        </authorList>
    </citation>
    <scope>NUCLEOTIDE SEQUENCE [LARGE SCALE GENOMIC DNA]</scope>
    <source>
        <strain evidence="2 3">197N</strain>
    </source>
</reference>
<gene>
    <name evidence="2" type="ordered locus">BAV0435</name>
</gene>
<proteinExistence type="predicted"/>
<keyword evidence="3" id="KW-1185">Reference proteome</keyword>
<accession>Q2KZ19</accession>
<evidence type="ECO:0000313" key="2">
    <source>
        <dbReference type="EMBL" id="CAJ48037.1"/>
    </source>
</evidence>
<sequence length="268" mass="28059">MVSVGLSYWRVDCCVEPAEAPFLINGTVLDLQAPLLLTKLTRITGGAGTQTLSGRISNHQPYFAIGAVQVLPQTSLMVPGYRLARLTGVVGGGLQGQGISSTQLPVQAYHFRSVGEYKEVQLQAVQDGLAKMVKVRFAGQSEGIVAGVVYAKDADAAMLGADFDVIEARDQPASSSYQDPGYGCVGLVLDGIPARSVIRYELDTDAVLTVSGDNDYSGSTFVVSGTVRAGSVNAFGGSQVVVMRNGTLDKAGLRLSNKITNRGGVILG</sequence>
<dbReference type="Proteomes" id="UP000001977">
    <property type="component" value="Chromosome"/>
</dbReference>
<evidence type="ECO:0000313" key="3">
    <source>
        <dbReference type="Proteomes" id="UP000001977"/>
    </source>
</evidence>
<name>Q2KZ19_BORA1</name>
<organism evidence="2 3">
    <name type="scientific">Bordetella avium (strain 197N)</name>
    <dbReference type="NCBI Taxonomy" id="360910"/>
    <lineage>
        <taxon>Bacteria</taxon>
        <taxon>Pseudomonadati</taxon>
        <taxon>Pseudomonadota</taxon>
        <taxon>Betaproteobacteria</taxon>
        <taxon>Burkholderiales</taxon>
        <taxon>Alcaligenaceae</taxon>
        <taxon>Bordetella</taxon>
    </lineage>
</organism>
<protein>
    <submittedName>
        <fullName evidence="2">Phage-related protein</fullName>
    </submittedName>
</protein>
<dbReference type="KEGG" id="bav:BAV0435"/>
<dbReference type="STRING" id="360910.BAV0435"/>
<dbReference type="AlphaFoldDB" id="Q2KZ19"/>
<dbReference type="NCBIfam" id="TIGR02601">
    <property type="entry name" value="autotrns_rpt"/>
    <property type="match status" value="1"/>
</dbReference>